<dbReference type="InterPro" id="IPR008927">
    <property type="entry name" value="6-PGluconate_DH-like_C_sf"/>
</dbReference>
<dbReference type="InterPro" id="IPR006108">
    <property type="entry name" value="3HC_DH_C"/>
</dbReference>
<feature type="binding site" evidence="5">
    <location>
        <position position="120"/>
    </location>
    <ligand>
        <name>NAD(+)</name>
        <dbReference type="ChEBI" id="CHEBI:57540"/>
    </ligand>
</feature>
<comment type="similarity">
    <text evidence="2">Belongs to the 3-hydroxyacyl-CoA dehydrogenase family.</text>
</comment>
<feature type="binding site" evidence="5">
    <location>
        <position position="98"/>
    </location>
    <ligand>
        <name>NAD(+)</name>
        <dbReference type="ChEBI" id="CHEBI:57540"/>
    </ligand>
</feature>
<dbReference type="PANTHER" id="PTHR48075">
    <property type="entry name" value="3-HYDROXYACYL-COA DEHYDROGENASE FAMILY PROTEIN"/>
    <property type="match status" value="1"/>
</dbReference>
<evidence type="ECO:0000256" key="3">
    <source>
        <dbReference type="ARBA" id="ARBA00023002"/>
    </source>
</evidence>
<gene>
    <name evidence="8" type="ORF">EDD31_1652</name>
</gene>
<sequence>MGQERVLVVGAGAMGTQIGAVFALAGHPVTVQDISEDALERSQAVVRKRVGRLAEKGAIEAVDAEAAIGRMSWTANLEDAAATADLVVEAASERLDIKREVFARLGAAAPEHTILATNSSSIPSSLLAEASGRADRLCNMHFFNPALVMQAVEVVPNDQTSEATIETVLRLTEGIGKHAVRLHAEVPGFVANRLMMALLNEAVALQAQGLASIEDIDAAAKLGLAHPMGPFELMDLVGLDVVHDIQVAMHDMTDGDDPAPHPDVQRLYDAGHYGQKSGKGWYDHS</sequence>
<dbReference type="AlphaFoldDB" id="A0A3N2BDE5"/>
<dbReference type="Gene3D" id="1.10.1040.10">
    <property type="entry name" value="N-(1-d-carboxylethyl)-l-norvaline Dehydrogenase, domain 2"/>
    <property type="match status" value="1"/>
</dbReference>
<feature type="binding site" evidence="5">
    <location>
        <position position="33"/>
    </location>
    <ligand>
        <name>NAD(+)</name>
        <dbReference type="ChEBI" id="CHEBI:57540"/>
    </ligand>
</feature>
<keyword evidence="5" id="KW-0520">NAD</keyword>
<dbReference type="EMBL" id="RKHK01000001">
    <property type="protein sequence ID" value="ROR73277.1"/>
    <property type="molecule type" value="Genomic_DNA"/>
</dbReference>
<feature type="binding site" evidence="5">
    <location>
        <begin position="10"/>
        <end position="15"/>
    </location>
    <ligand>
        <name>NAD(+)</name>
        <dbReference type="ChEBI" id="CHEBI:57540"/>
    </ligand>
</feature>
<feature type="site" description="Important for catalytic activity" evidence="4">
    <location>
        <position position="141"/>
    </location>
</feature>
<dbReference type="Pfam" id="PF02737">
    <property type="entry name" value="3HCDH_N"/>
    <property type="match status" value="1"/>
</dbReference>
<reference evidence="8 9" key="1">
    <citation type="submission" date="2018-11" db="EMBL/GenBank/DDBJ databases">
        <title>Sequencing the genomes of 1000 actinobacteria strains.</title>
        <authorList>
            <person name="Klenk H.-P."/>
        </authorList>
    </citation>
    <scope>NUCLEOTIDE SEQUENCE [LARGE SCALE GENOMIC DNA]</scope>
    <source>
        <strain evidence="8 9">DSM 11294</strain>
    </source>
</reference>
<feature type="binding site" evidence="5">
    <location>
        <position position="276"/>
    </location>
    <ligand>
        <name>NAD(+)</name>
        <dbReference type="ChEBI" id="CHEBI:57540"/>
    </ligand>
</feature>
<accession>A0A3N2BDE5</accession>
<evidence type="ECO:0000259" key="6">
    <source>
        <dbReference type="Pfam" id="PF00725"/>
    </source>
</evidence>
<keyword evidence="9" id="KW-1185">Reference proteome</keyword>
<dbReference type="InterPro" id="IPR013328">
    <property type="entry name" value="6PGD_dom2"/>
</dbReference>
<dbReference type="RefSeq" id="WP_123303714.1">
    <property type="nucleotide sequence ID" value="NZ_RKHK01000001.1"/>
</dbReference>
<feature type="domain" description="3-hydroxyacyl-CoA dehydrogenase NAD binding" evidence="7">
    <location>
        <begin position="6"/>
        <end position="182"/>
    </location>
</feature>
<evidence type="ECO:0000256" key="1">
    <source>
        <dbReference type="ARBA" id="ARBA00005086"/>
    </source>
</evidence>
<proteinExistence type="inferred from homology"/>
<evidence type="ECO:0000256" key="5">
    <source>
        <dbReference type="PIRSR" id="PIRSR000105-2"/>
    </source>
</evidence>
<evidence type="ECO:0000256" key="4">
    <source>
        <dbReference type="PIRSR" id="PIRSR000105-1"/>
    </source>
</evidence>
<dbReference type="PIRSF" id="PIRSF000105">
    <property type="entry name" value="HCDH"/>
    <property type="match status" value="1"/>
</dbReference>
<comment type="caution">
    <text evidence="8">The sequence shown here is derived from an EMBL/GenBank/DDBJ whole genome shotgun (WGS) entry which is preliminary data.</text>
</comment>
<dbReference type="GO" id="GO:0006631">
    <property type="term" value="P:fatty acid metabolic process"/>
    <property type="evidence" value="ECO:0007669"/>
    <property type="project" value="InterPro"/>
</dbReference>
<dbReference type="OrthoDB" id="9771883at2"/>
<feature type="domain" description="3-hydroxyacyl-CoA dehydrogenase C-terminal" evidence="6">
    <location>
        <begin position="188"/>
        <end position="283"/>
    </location>
</feature>
<dbReference type="InterPro" id="IPR036291">
    <property type="entry name" value="NAD(P)-bd_dom_sf"/>
</dbReference>
<dbReference type="SUPFAM" id="SSF51735">
    <property type="entry name" value="NAD(P)-binding Rossmann-fold domains"/>
    <property type="match status" value="1"/>
</dbReference>
<dbReference type="SUPFAM" id="SSF48179">
    <property type="entry name" value="6-phosphogluconate dehydrogenase C-terminal domain-like"/>
    <property type="match status" value="1"/>
</dbReference>
<dbReference type="GO" id="GO:0016616">
    <property type="term" value="F:oxidoreductase activity, acting on the CH-OH group of donors, NAD or NADP as acceptor"/>
    <property type="evidence" value="ECO:0007669"/>
    <property type="project" value="InterPro"/>
</dbReference>
<feature type="binding site" evidence="5">
    <location>
        <position position="144"/>
    </location>
    <ligand>
        <name>NAD(+)</name>
        <dbReference type="ChEBI" id="CHEBI:57540"/>
    </ligand>
</feature>
<protein>
    <submittedName>
        <fullName evidence="8">3-hydroxyacyl-CoA dehydrogenase</fullName>
    </submittedName>
</protein>
<dbReference type="InterPro" id="IPR022694">
    <property type="entry name" value="3-OHacyl-CoA_DH"/>
</dbReference>
<dbReference type="InterPro" id="IPR006176">
    <property type="entry name" value="3-OHacyl-CoA_DH_NAD-bd"/>
</dbReference>
<dbReference type="Pfam" id="PF00725">
    <property type="entry name" value="3HCDH"/>
    <property type="match status" value="1"/>
</dbReference>
<comment type="pathway">
    <text evidence="1">Lipid metabolism; butanoate metabolism.</text>
</comment>
<feature type="binding site" evidence="5">
    <location>
        <position position="93"/>
    </location>
    <ligand>
        <name>NAD(+)</name>
        <dbReference type="ChEBI" id="CHEBI:57540"/>
    </ligand>
</feature>
<evidence type="ECO:0000313" key="8">
    <source>
        <dbReference type="EMBL" id="ROR73277.1"/>
    </source>
</evidence>
<evidence type="ECO:0000256" key="2">
    <source>
        <dbReference type="ARBA" id="ARBA00009463"/>
    </source>
</evidence>
<evidence type="ECO:0000259" key="7">
    <source>
        <dbReference type="Pfam" id="PF02737"/>
    </source>
</evidence>
<dbReference type="Proteomes" id="UP000280668">
    <property type="component" value="Unassembled WGS sequence"/>
</dbReference>
<dbReference type="PANTHER" id="PTHR48075:SF5">
    <property type="entry name" value="3-HYDROXYBUTYRYL-COA DEHYDROGENASE"/>
    <property type="match status" value="1"/>
</dbReference>
<organism evidence="8 9">
    <name type="scientific">Bogoriella caseilytica</name>
    <dbReference type="NCBI Taxonomy" id="56055"/>
    <lineage>
        <taxon>Bacteria</taxon>
        <taxon>Bacillati</taxon>
        <taxon>Actinomycetota</taxon>
        <taxon>Actinomycetes</taxon>
        <taxon>Micrococcales</taxon>
        <taxon>Bogoriellaceae</taxon>
        <taxon>Bogoriella</taxon>
    </lineage>
</organism>
<dbReference type="GO" id="GO:0070403">
    <property type="term" value="F:NAD+ binding"/>
    <property type="evidence" value="ECO:0007669"/>
    <property type="project" value="InterPro"/>
</dbReference>
<name>A0A3N2BDE5_9MICO</name>
<evidence type="ECO:0000313" key="9">
    <source>
        <dbReference type="Proteomes" id="UP000280668"/>
    </source>
</evidence>
<dbReference type="Gene3D" id="3.40.50.720">
    <property type="entry name" value="NAD(P)-binding Rossmann-like Domain"/>
    <property type="match status" value="1"/>
</dbReference>
<keyword evidence="3" id="KW-0560">Oxidoreductase</keyword>